<organism evidence="2 3">
    <name type="scientific">Photobacterium phosphoreum</name>
    <dbReference type="NCBI Taxonomy" id="659"/>
    <lineage>
        <taxon>Bacteria</taxon>
        <taxon>Pseudomonadati</taxon>
        <taxon>Pseudomonadota</taxon>
        <taxon>Gammaproteobacteria</taxon>
        <taxon>Vibrionales</taxon>
        <taxon>Vibrionaceae</taxon>
        <taxon>Photobacterium</taxon>
    </lineage>
</organism>
<feature type="transmembrane region" description="Helical" evidence="1">
    <location>
        <begin position="28"/>
        <end position="48"/>
    </location>
</feature>
<feature type="transmembrane region" description="Helical" evidence="1">
    <location>
        <begin position="99"/>
        <end position="121"/>
    </location>
</feature>
<dbReference type="PANTHER" id="PTHR38592:SF3">
    <property type="entry name" value="BLL4819 PROTEIN"/>
    <property type="match status" value="1"/>
</dbReference>
<feature type="transmembrane region" description="Helical" evidence="1">
    <location>
        <begin position="384"/>
        <end position="403"/>
    </location>
</feature>
<comment type="caution">
    <text evidence="2">The sequence shown here is derived from an EMBL/GenBank/DDBJ whole genome shotgun (WGS) entry which is preliminary data.</text>
</comment>
<evidence type="ECO:0000313" key="2">
    <source>
        <dbReference type="EMBL" id="MCF2303929.1"/>
    </source>
</evidence>
<protein>
    <submittedName>
        <fullName evidence="2">DUF2141 domain-containing protein</fullName>
    </submittedName>
</protein>
<keyword evidence="1" id="KW-0472">Membrane</keyword>
<feature type="transmembrane region" description="Helical" evidence="1">
    <location>
        <begin position="329"/>
        <end position="347"/>
    </location>
</feature>
<proteinExistence type="predicted"/>
<dbReference type="InterPro" id="IPR014550">
    <property type="entry name" value="UCP028704_OpgC"/>
</dbReference>
<sequence>MFFDENTPIQLFRVTTMKRIAALDSIRGLLLLLMTINHLIWISGGYSVIQTVTLQPLGQFGAAECFVFISGLLAGAIYSRESLTNTQTITKAWHRAFSIYRYHIACLLIVFGWVFIASHLLPSAVPILQQSANNVLAAPIKTFIASAALVNQPNYFDILPLYIIFMLLLPLLVVAYRKGLGWLVISVSIGAWVFSHAINTATLIPLFRFIFSDSTIQLGYFNLFAWQLLFVSGSALGYMLQNKTLRWRHPALTIIATIIATGLFAAHNGAFSSFGIHRWVLSAYADKPELGWLRTLNITVWVYLIAVIIQRYPNALHIKALSYIGRHSLRVFSWQVVIVYLSAPLLHNLRLEPYYILLIIAIAATLWLAALLSEKLNTHTVSRLHWISGFSVMLSFIMLGNIVSAEGVSPLTIKVTNINDPKTSVLVLVYDEKDDLTQYPSVYLNAYSPQKLAQGVTIAVLPLGNYAVLVFQDNDGDYNLTIGNNGMPIERFGYSNNPPLHTPVSMEQAKFAHKGPQTQTINF</sequence>
<evidence type="ECO:0000313" key="3">
    <source>
        <dbReference type="Proteomes" id="UP000813876"/>
    </source>
</evidence>
<name>A0AAW4ZX43_PHOPO</name>
<gene>
    <name evidence="2" type="ORF">GLP33_19630</name>
</gene>
<feature type="transmembrane region" description="Helical" evidence="1">
    <location>
        <begin position="60"/>
        <end position="78"/>
    </location>
</feature>
<reference evidence="2" key="1">
    <citation type="submission" date="2019-11" db="EMBL/GenBank/DDBJ databases">
        <title>Comparative genomics of photobacteria reveal adaptation to distinct habitats.</title>
        <authorList>
            <person name="Fuertes-Perez S."/>
            <person name="Hilgarth M."/>
            <person name="Vogel R.F."/>
        </authorList>
    </citation>
    <scope>NUCLEOTIDE SEQUENCE</scope>
    <source>
        <strain evidence="2">TMW2.2145</strain>
    </source>
</reference>
<dbReference type="PANTHER" id="PTHR38592">
    <property type="entry name" value="BLL4819 PROTEIN"/>
    <property type="match status" value="1"/>
</dbReference>
<keyword evidence="1" id="KW-0812">Transmembrane</keyword>
<dbReference type="AlphaFoldDB" id="A0AAW4ZX43"/>
<dbReference type="Proteomes" id="UP000813876">
    <property type="component" value="Unassembled WGS sequence"/>
</dbReference>
<evidence type="ECO:0000256" key="1">
    <source>
        <dbReference type="SAM" id="Phobius"/>
    </source>
</evidence>
<feature type="transmembrane region" description="Helical" evidence="1">
    <location>
        <begin position="219"/>
        <end position="240"/>
    </location>
</feature>
<dbReference type="EMBL" id="WMCP01000036">
    <property type="protein sequence ID" value="MCF2303929.1"/>
    <property type="molecule type" value="Genomic_DNA"/>
</dbReference>
<accession>A0AAW4ZX43</accession>
<dbReference type="Pfam" id="PF10129">
    <property type="entry name" value="OpgC_C"/>
    <property type="match status" value="1"/>
</dbReference>
<feature type="transmembrane region" description="Helical" evidence="1">
    <location>
        <begin position="252"/>
        <end position="271"/>
    </location>
</feature>
<keyword evidence="1" id="KW-1133">Transmembrane helix</keyword>
<feature type="transmembrane region" description="Helical" evidence="1">
    <location>
        <begin position="158"/>
        <end position="176"/>
    </location>
</feature>
<feature type="transmembrane region" description="Helical" evidence="1">
    <location>
        <begin position="353"/>
        <end position="372"/>
    </location>
</feature>
<dbReference type="Pfam" id="PF09912">
    <property type="entry name" value="DUF2141"/>
    <property type="match status" value="1"/>
</dbReference>
<feature type="transmembrane region" description="Helical" evidence="1">
    <location>
        <begin position="291"/>
        <end position="309"/>
    </location>
</feature>
<feature type="transmembrane region" description="Helical" evidence="1">
    <location>
        <begin position="183"/>
        <end position="207"/>
    </location>
</feature>
<dbReference type="InterPro" id="IPR018673">
    <property type="entry name" value="DUF2141"/>
</dbReference>